<keyword evidence="2" id="KW-0732">Signal</keyword>
<feature type="chain" id="PRO_5045260685" evidence="2">
    <location>
        <begin position="23"/>
        <end position="673"/>
    </location>
</feature>
<dbReference type="RefSeq" id="WP_379709676.1">
    <property type="nucleotide sequence ID" value="NZ_JBHTBS010000002.1"/>
</dbReference>
<proteinExistence type="predicted"/>
<dbReference type="EMBL" id="JBHTBS010000002">
    <property type="protein sequence ID" value="MFC7336455.1"/>
    <property type="molecule type" value="Genomic_DNA"/>
</dbReference>
<feature type="domain" description="DUF1553" evidence="4">
    <location>
        <begin position="324"/>
        <end position="647"/>
    </location>
</feature>
<evidence type="ECO:0000259" key="3">
    <source>
        <dbReference type="Pfam" id="PF07583"/>
    </source>
</evidence>
<dbReference type="InterPro" id="IPR011444">
    <property type="entry name" value="DUF1549"/>
</dbReference>
<keyword evidence="6" id="KW-1185">Reference proteome</keyword>
<protein>
    <submittedName>
        <fullName evidence="5">DUF1549 domain-containing protein</fullName>
    </submittedName>
</protein>
<feature type="domain" description="DUF1549" evidence="3">
    <location>
        <begin position="35"/>
        <end position="211"/>
    </location>
</feature>
<reference evidence="6" key="1">
    <citation type="journal article" date="2019" name="Int. J. Syst. Evol. Microbiol.">
        <title>The Global Catalogue of Microorganisms (GCM) 10K type strain sequencing project: providing services to taxonomists for standard genome sequencing and annotation.</title>
        <authorList>
            <consortium name="The Broad Institute Genomics Platform"/>
            <consortium name="The Broad Institute Genome Sequencing Center for Infectious Disease"/>
            <person name="Wu L."/>
            <person name="Ma J."/>
        </authorList>
    </citation>
    <scope>NUCLEOTIDE SEQUENCE [LARGE SCALE GENOMIC DNA]</scope>
    <source>
        <strain evidence="6">CGMCC 4.1467</strain>
    </source>
</reference>
<gene>
    <name evidence="5" type="ORF">ACFQY0_04635</name>
</gene>
<feature type="signal peptide" evidence="2">
    <location>
        <begin position="1"/>
        <end position="22"/>
    </location>
</feature>
<dbReference type="Proteomes" id="UP001596472">
    <property type="component" value="Unassembled WGS sequence"/>
</dbReference>
<sequence length="673" mass="76330">MKALPFLLPLSLLIASPTSGQALSHQQAQQAADRIDSLLNADLQKAHLKPNGLIDNATFLRRAYLGIIGRIPTEDEARRFYEEGSADKRARLVEELAASPGFDSHLFNWAGDLLRLQTRQEQFGLGWHVWLRQSLAEDKPWNQTVGEMLSATGHAASNPAVGYYLRDRNMQLDNFSNTMQVFLGRQIGCAQCHDHPFDEWTQYEYYQMAAFGGGFTYRSQDVANTIKRVGSDLHGSEGKGNFKGRKTAAQAKNKQREAQNRNRKLGNQLRPVFKDFNKNAIFDNPKQQLFLPEDYQYNDAQPKEVVDPETLFGTHLENVAPEDRRQAFAAWVTADDNPYFTKVIVNRLWARTFGHGLHDPIDDWSSDSEPAHPEVLAHLETIMKDVGYDLRQFLRVLYLTKLFQRECESEEPALGVPHLVRGPALQRMSAEQLYDSFLVLTHGDVDDTQLKSHASKWTAYREQVANLLNADSRDLMRRAESTRQAEQEFRDAQAKVREAQKQLASAKTQAERKQLQAAYQEARNEQSEARMQREPLSMMNMMGQGMQKRDKGFIARASEQPAPFNPSTLVREFGGSDRETPSSSNTTATVPQALALLNDPKTDIAANRKSPLGKRLLQLDSPKERLETIFLTLYSREPSSAEIERFTPLAANPETLRDLTRAMLTSNQFIFIQ</sequence>
<dbReference type="PANTHER" id="PTHR35889">
    <property type="entry name" value="CYCLOINULO-OLIGOSACCHARIDE FRUCTANOTRANSFERASE-RELATED"/>
    <property type="match status" value="1"/>
</dbReference>
<feature type="region of interest" description="Disordered" evidence="1">
    <location>
        <begin position="478"/>
        <end position="509"/>
    </location>
</feature>
<evidence type="ECO:0000313" key="6">
    <source>
        <dbReference type="Proteomes" id="UP001596472"/>
    </source>
</evidence>
<dbReference type="InterPro" id="IPR022655">
    <property type="entry name" value="DUF1553"/>
</dbReference>
<dbReference type="Pfam" id="PF07587">
    <property type="entry name" value="PSD1"/>
    <property type="match status" value="1"/>
</dbReference>
<organism evidence="5 6">
    <name type="scientific">Haloferula chungangensis</name>
    <dbReference type="NCBI Taxonomy" id="1048331"/>
    <lineage>
        <taxon>Bacteria</taxon>
        <taxon>Pseudomonadati</taxon>
        <taxon>Verrucomicrobiota</taxon>
        <taxon>Verrucomicrobiia</taxon>
        <taxon>Verrucomicrobiales</taxon>
        <taxon>Verrucomicrobiaceae</taxon>
        <taxon>Haloferula</taxon>
    </lineage>
</organism>
<evidence type="ECO:0000256" key="1">
    <source>
        <dbReference type="SAM" id="MobiDB-lite"/>
    </source>
</evidence>
<name>A0ABW2L4L0_9BACT</name>
<evidence type="ECO:0000313" key="5">
    <source>
        <dbReference type="EMBL" id="MFC7336455.1"/>
    </source>
</evidence>
<accession>A0ABW2L4L0</accession>
<feature type="compositionally biased region" description="Basic and acidic residues" evidence="1">
    <location>
        <begin position="478"/>
        <end position="500"/>
    </location>
</feature>
<evidence type="ECO:0000256" key="2">
    <source>
        <dbReference type="SAM" id="SignalP"/>
    </source>
</evidence>
<comment type="caution">
    <text evidence="5">The sequence shown here is derived from an EMBL/GenBank/DDBJ whole genome shotgun (WGS) entry which is preliminary data.</text>
</comment>
<evidence type="ECO:0000259" key="4">
    <source>
        <dbReference type="Pfam" id="PF07587"/>
    </source>
</evidence>
<dbReference type="Pfam" id="PF07583">
    <property type="entry name" value="PSCyt2"/>
    <property type="match status" value="1"/>
</dbReference>
<dbReference type="PANTHER" id="PTHR35889:SF3">
    <property type="entry name" value="F-BOX DOMAIN-CONTAINING PROTEIN"/>
    <property type="match status" value="1"/>
</dbReference>